<proteinExistence type="predicted"/>
<dbReference type="PaxDb" id="3847-GLYMA09G29321.1"/>
<gene>
    <name evidence="2" type="ORF">GLYMA_09G163400</name>
</gene>
<evidence type="ECO:0000313" key="2">
    <source>
        <dbReference type="EMBL" id="KRH38864.1"/>
    </source>
</evidence>
<dbReference type="InterPro" id="IPR011065">
    <property type="entry name" value="Kunitz_inhibitor_STI-like_sf"/>
</dbReference>
<keyword evidence="4" id="KW-1185">Reference proteome</keyword>
<reference evidence="3" key="2">
    <citation type="submission" date="2018-02" db="UniProtKB">
        <authorList>
            <consortium name="EnsemblPlants"/>
        </authorList>
    </citation>
    <scope>IDENTIFICATION</scope>
    <source>
        <strain evidence="3">Williams 82</strain>
    </source>
</reference>
<dbReference type="SMR" id="A0A0R0I995"/>
<dbReference type="InParanoid" id="A0A0R0I995"/>
<dbReference type="GO" id="GO:0004866">
    <property type="term" value="F:endopeptidase inhibitor activity"/>
    <property type="evidence" value="ECO:0007669"/>
    <property type="project" value="InterPro"/>
</dbReference>
<feature type="chain" id="PRO_5014521794" evidence="1">
    <location>
        <begin position="18"/>
        <end position="234"/>
    </location>
</feature>
<sequence>MKYMLLALLLLFSLSLSTQPLLGAANVSPRASIPAAITSGKKLQTGLSYYTVPAMQTITKCGKYECLNAEGLPLASIGESCPLDVVVVQRSFGLPLSFSPVNPDEGVVIPMSTDLNFIFSIGRTICAEYSPVWKLDHFHAIGYPGWKTIHNWLMMLIRLFFGPACTFISSISAKMLVCLWMRMAVGVWLLAMFHTKSCSSEPDQIKLLCNKCMNEMCGTKQMLHEIVGKSNVKI</sequence>
<reference evidence="2" key="3">
    <citation type="submission" date="2018-07" db="EMBL/GenBank/DDBJ databases">
        <title>WGS assembly of Glycine max.</title>
        <authorList>
            <person name="Schmutz J."/>
            <person name="Cannon S."/>
            <person name="Schlueter J."/>
            <person name="Ma J."/>
            <person name="Mitros T."/>
            <person name="Nelson W."/>
            <person name="Hyten D."/>
            <person name="Song Q."/>
            <person name="Thelen J."/>
            <person name="Cheng J."/>
            <person name="Xu D."/>
            <person name="Hellsten U."/>
            <person name="May G."/>
            <person name="Yu Y."/>
            <person name="Sakurai T."/>
            <person name="Umezawa T."/>
            <person name="Bhattacharyya M."/>
            <person name="Sandhu D."/>
            <person name="Valliyodan B."/>
            <person name="Lindquist E."/>
            <person name="Peto M."/>
            <person name="Grant D."/>
            <person name="Shu S."/>
            <person name="Goodstein D."/>
            <person name="Barry K."/>
            <person name="Futrell-Griggs M."/>
            <person name="Abernathy B."/>
            <person name="Du J."/>
            <person name="Tian Z."/>
            <person name="Zhu L."/>
            <person name="Gill N."/>
            <person name="Joshi T."/>
            <person name="Libault M."/>
            <person name="Sethuraman A."/>
            <person name="Zhang X."/>
            <person name="Shinozaki K."/>
            <person name="Nguyen H."/>
            <person name="Wing R."/>
            <person name="Cregan P."/>
            <person name="Specht J."/>
            <person name="Grimwood J."/>
            <person name="Rokhsar D."/>
            <person name="Stacey G."/>
            <person name="Shoemaker R."/>
            <person name="Jackson S."/>
        </authorList>
    </citation>
    <scope>NUCLEOTIDE SEQUENCE</scope>
    <source>
        <tissue evidence="2">Callus</tissue>
    </source>
</reference>
<dbReference type="EMBL" id="CM000842">
    <property type="protein sequence ID" value="KRH38864.1"/>
    <property type="molecule type" value="Genomic_DNA"/>
</dbReference>
<reference evidence="2 3" key="1">
    <citation type="journal article" date="2010" name="Nature">
        <title>Genome sequence of the palaeopolyploid soybean.</title>
        <authorList>
            <person name="Schmutz J."/>
            <person name="Cannon S.B."/>
            <person name="Schlueter J."/>
            <person name="Ma J."/>
            <person name="Mitros T."/>
            <person name="Nelson W."/>
            <person name="Hyten D.L."/>
            <person name="Song Q."/>
            <person name="Thelen J.J."/>
            <person name="Cheng J."/>
            <person name="Xu D."/>
            <person name="Hellsten U."/>
            <person name="May G.D."/>
            <person name="Yu Y."/>
            <person name="Sakurai T."/>
            <person name="Umezawa T."/>
            <person name="Bhattacharyya M.K."/>
            <person name="Sandhu D."/>
            <person name="Valliyodan B."/>
            <person name="Lindquist E."/>
            <person name="Peto M."/>
            <person name="Grant D."/>
            <person name="Shu S."/>
            <person name="Goodstein D."/>
            <person name="Barry K."/>
            <person name="Futrell-Griggs M."/>
            <person name="Abernathy B."/>
            <person name="Du J."/>
            <person name="Tian Z."/>
            <person name="Zhu L."/>
            <person name="Gill N."/>
            <person name="Joshi T."/>
            <person name="Libault M."/>
            <person name="Sethuraman A."/>
            <person name="Zhang X.-C."/>
            <person name="Shinozaki K."/>
            <person name="Nguyen H.T."/>
            <person name="Wing R.A."/>
            <person name="Cregan P."/>
            <person name="Specht J."/>
            <person name="Grimwood J."/>
            <person name="Rokhsar D."/>
            <person name="Stacey G."/>
            <person name="Shoemaker R.C."/>
            <person name="Jackson S.A."/>
        </authorList>
    </citation>
    <scope>NUCLEOTIDE SEQUENCE</scope>
    <source>
        <strain evidence="3">cv. Williams 82</strain>
        <tissue evidence="2">Callus</tissue>
    </source>
</reference>
<protein>
    <submittedName>
        <fullName evidence="2 3">Uncharacterized protein</fullName>
    </submittedName>
</protein>
<keyword evidence="1" id="KW-0732">Signal</keyword>
<dbReference type="Gramene" id="KRH38864">
    <property type="protein sequence ID" value="KRH38864"/>
    <property type="gene ID" value="GLYMA_09G163400"/>
</dbReference>
<evidence type="ECO:0000313" key="3">
    <source>
        <dbReference type="EnsemblPlants" id="KRH38864"/>
    </source>
</evidence>
<name>A0A0R0I995_SOYBN</name>
<dbReference type="Pfam" id="PF00197">
    <property type="entry name" value="Kunitz_legume"/>
    <property type="match status" value="1"/>
</dbReference>
<dbReference type="SUPFAM" id="SSF50386">
    <property type="entry name" value="STI-like"/>
    <property type="match status" value="1"/>
</dbReference>
<evidence type="ECO:0000313" key="4">
    <source>
        <dbReference type="Proteomes" id="UP000008827"/>
    </source>
</evidence>
<dbReference type="EnsemblPlants" id="KRH38864">
    <property type="protein sequence ID" value="KRH38864"/>
    <property type="gene ID" value="GLYMA_09G163400"/>
</dbReference>
<dbReference type="InterPro" id="IPR002160">
    <property type="entry name" value="Prot_inh_Kunz-lg"/>
</dbReference>
<organism evidence="2">
    <name type="scientific">Glycine max</name>
    <name type="common">Soybean</name>
    <name type="synonym">Glycine hispida</name>
    <dbReference type="NCBI Taxonomy" id="3847"/>
    <lineage>
        <taxon>Eukaryota</taxon>
        <taxon>Viridiplantae</taxon>
        <taxon>Streptophyta</taxon>
        <taxon>Embryophyta</taxon>
        <taxon>Tracheophyta</taxon>
        <taxon>Spermatophyta</taxon>
        <taxon>Magnoliopsida</taxon>
        <taxon>eudicotyledons</taxon>
        <taxon>Gunneridae</taxon>
        <taxon>Pentapetalae</taxon>
        <taxon>rosids</taxon>
        <taxon>fabids</taxon>
        <taxon>Fabales</taxon>
        <taxon>Fabaceae</taxon>
        <taxon>Papilionoideae</taxon>
        <taxon>50 kb inversion clade</taxon>
        <taxon>NPAAA clade</taxon>
        <taxon>indigoferoid/millettioid clade</taxon>
        <taxon>Phaseoleae</taxon>
        <taxon>Glycine</taxon>
        <taxon>Glycine subgen. Soja</taxon>
    </lineage>
</organism>
<dbReference type="PANTHER" id="PTHR33107">
    <property type="entry name" value="KUNITZ TRYPSIN INHIBITOR 2"/>
    <property type="match status" value="1"/>
</dbReference>
<dbReference type="Proteomes" id="UP000008827">
    <property type="component" value="Chromosome 9"/>
</dbReference>
<accession>A0A0R0I995</accession>
<dbReference type="PANTHER" id="PTHR33107:SF77">
    <property type="entry name" value="KUNITZ TYPE TRYPSIN INHIBITOR _ MIRACULIN"/>
    <property type="match status" value="1"/>
</dbReference>
<feature type="signal peptide" evidence="1">
    <location>
        <begin position="1"/>
        <end position="17"/>
    </location>
</feature>
<evidence type="ECO:0000256" key="1">
    <source>
        <dbReference type="SAM" id="SignalP"/>
    </source>
</evidence>
<dbReference type="Gene3D" id="2.80.10.50">
    <property type="match status" value="1"/>
</dbReference>
<dbReference type="AlphaFoldDB" id="A0A0R0I995"/>